<dbReference type="PRINTS" id="PR00344">
    <property type="entry name" value="BCTRLSENSOR"/>
</dbReference>
<keyword evidence="4" id="KW-0808">Transferase</keyword>
<dbReference type="FunFam" id="1.10.287.130:FF:000002">
    <property type="entry name" value="Two-component osmosensing histidine kinase"/>
    <property type="match status" value="1"/>
</dbReference>
<organism evidence="14 15">
    <name type="scientific">Nitratifractor salsuginis (strain DSM 16511 / JCM 12458 / E9I37-1)</name>
    <dbReference type="NCBI Taxonomy" id="749222"/>
    <lineage>
        <taxon>Bacteria</taxon>
        <taxon>Pseudomonadati</taxon>
        <taxon>Campylobacterota</taxon>
        <taxon>Epsilonproteobacteria</taxon>
        <taxon>Campylobacterales</taxon>
        <taxon>Sulfurovaceae</taxon>
        <taxon>Nitratifractor</taxon>
    </lineage>
</organism>
<dbReference type="SMART" id="SM00388">
    <property type="entry name" value="HisKA"/>
    <property type="match status" value="1"/>
</dbReference>
<dbReference type="Pfam" id="PF00072">
    <property type="entry name" value="Response_reg"/>
    <property type="match status" value="1"/>
</dbReference>
<dbReference type="InterPro" id="IPR013587">
    <property type="entry name" value="Nitrate/nitrite_sensing"/>
</dbReference>
<dbReference type="InterPro" id="IPR036890">
    <property type="entry name" value="HATPase_C_sf"/>
</dbReference>
<dbReference type="InterPro" id="IPR003661">
    <property type="entry name" value="HisK_dim/P_dom"/>
</dbReference>
<dbReference type="Gene3D" id="3.30.565.10">
    <property type="entry name" value="Histidine kinase-like ATPase, C-terminal domain"/>
    <property type="match status" value="1"/>
</dbReference>
<dbReference type="AlphaFoldDB" id="E6X108"/>
<dbReference type="CDD" id="cd00082">
    <property type="entry name" value="HisKA"/>
    <property type="match status" value="1"/>
</dbReference>
<dbReference type="HOGENOM" id="CLU_000445_104_15_7"/>
<feature type="coiled-coil region" evidence="10">
    <location>
        <begin position="288"/>
        <end position="315"/>
    </location>
</feature>
<evidence type="ECO:0000256" key="8">
    <source>
        <dbReference type="ARBA" id="ARBA00023012"/>
    </source>
</evidence>
<dbReference type="KEGG" id="nsa:Nitsa_0542"/>
<evidence type="ECO:0000259" key="12">
    <source>
        <dbReference type="PROSITE" id="PS50109"/>
    </source>
</evidence>
<keyword evidence="10" id="KW-0175">Coiled coil</keyword>
<evidence type="ECO:0000256" key="9">
    <source>
        <dbReference type="PROSITE-ProRule" id="PRU00169"/>
    </source>
</evidence>
<evidence type="ECO:0000256" key="4">
    <source>
        <dbReference type="ARBA" id="ARBA00022679"/>
    </source>
</evidence>
<keyword evidence="15" id="KW-1185">Reference proteome</keyword>
<name>E6X108_NITSE</name>
<dbReference type="PROSITE" id="PS50109">
    <property type="entry name" value="HIS_KIN"/>
    <property type="match status" value="1"/>
</dbReference>
<dbReference type="EC" id="2.7.13.3" evidence="2"/>
<dbReference type="SMART" id="SM00387">
    <property type="entry name" value="HATPase_c"/>
    <property type="match status" value="1"/>
</dbReference>
<dbReference type="PROSITE" id="PS50110">
    <property type="entry name" value="RESPONSE_REGULATORY"/>
    <property type="match status" value="1"/>
</dbReference>
<dbReference type="GO" id="GO:0005524">
    <property type="term" value="F:ATP binding"/>
    <property type="evidence" value="ECO:0007669"/>
    <property type="project" value="UniProtKB-KW"/>
</dbReference>
<dbReference type="CDD" id="cd17546">
    <property type="entry name" value="REC_hyHK_CKI1_RcsC-like"/>
    <property type="match status" value="1"/>
</dbReference>
<comment type="catalytic activity">
    <reaction evidence="1">
        <text>ATP + protein L-histidine = ADP + protein N-phospho-L-histidine.</text>
        <dbReference type="EC" id="2.7.13.3"/>
    </reaction>
</comment>
<keyword evidence="7" id="KW-0067">ATP-binding</keyword>
<evidence type="ECO:0000256" key="11">
    <source>
        <dbReference type="SAM" id="Phobius"/>
    </source>
</evidence>
<dbReference type="InterPro" id="IPR005467">
    <property type="entry name" value="His_kinase_dom"/>
</dbReference>
<evidence type="ECO:0000259" key="13">
    <source>
        <dbReference type="PROSITE" id="PS50110"/>
    </source>
</evidence>
<keyword evidence="6 14" id="KW-0418">Kinase</keyword>
<evidence type="ECO:0000313" key="14">
    <source>
        <dbReference type="EMBL" id="ADV45811.1"/>
    </source>
</evidence>
<dbReference type="CDD" id="cd16922">
    <property type="entry name" value="HATPase_EvgS-ArcB-TorS-like"/>
    <property type="match status" value="1"/>
</dbReference>
<dbReference type="eggNOG" id="COG0784">
    <property type="taxonomic scope" value="Bacteria"/>
</dbReference>
<evidence type="ECO:0000313" key="15">
    <source>
        <dbReference type="Proteomes" id="UP000008633"/>
    </source>
</evidence>
<dbReference type="PANTHER" id="PTHR45339">
    <property type="entry name" value="HYBRID SIGNAL TRANSDUCTION HISTIDINE KINASE J"/>
    <property type="match status" value="1"/>
</dbReference>
<dbReference type="InterPro" id="IPR004358">
    <property type="entry name" value="Sig_transdc_His_kin-like_C"/>
</dbReference>
<evidence type="ECO:0000256" key="3">
    <source>
        <dbReference type="ARBA" id="ARBA00022553"/>
    </source>
</evidence>
<dbReference type="InterPro" id="IPR036097">
    <property type="entry name" value="HisK_dim/P_sf"/>
</dbReference>
<proteinExistence type="predicted"/>
<reference evidence="14 15" key="1">
    <citation type="journal article" date="2011" name="Stand. Genomic Sci.">
        <title>Complete genome sequence of Nitratifractor salsuginis type strain (E9I37-1).</title>
        <authorList>
            <person name="Anderson I."/>
            <person name="Sikorski J."/>
            <person name="Zeytun A."/>
            <person name="Nolan M."/>
            <person name="Lapidus A."/>
            <person name="Lucas S."/>
            <person name="Hammon N."/>
            <person name="Deshpande S."/>
            <person name="Cheng J.F."/>
            <person name="Tapia R."/>
            <person name="Han C."/>
            <person name="Goodwin L."/>
            <person name="Pitluck S."/>
            <person name="Liolios K."/>
            <person name="Pagani I."/>
            <person name="Ivanova N."/>
            <person name="Huntemann M."/>
            <person name="Mavromatis K."/>
            <person name="Ovchinikova G."/>
            <person name="Pati A."/>
            <person name="Chen A."/>
            <person name="Palaniappan K."/>
            <person name="Land M."/>
            <person name="Hauser L."/>
            <person name="Brambilla E.M."/>
            <person name="Ngatchou-Djao O.D."/>
            <person name="Rohde M."/>
            <person name="Tindall B.J."/>
            <person name="Goker M."/>
            <person name="Detter J.C."/>
            <person name="Woyke T."/>
            <person name="Bristow J."/>
            <person name="Eisen J.A."/>
            <person name="Markowitz V."/>
            <person name="Hugenholtz P."/>
            <person name="Klenk H.P."/>
            <person name="Kyrpides N.C."/>
        </authorList>
    </citation>
    <scope>NUCLEOTIDE SEQUENCE [LARGE SCALE GENOMIC DNA]</scope>
    <source>
        <strain evidence="15">DSM 16511 / JCM 12458 / E9I37-1</strain>
    </source>
</reference>
<protein>
    <recommendedName>
        <fullName evidence="2">histidine kinase</fullName>
        <ecNumber evidence="2">2.7.13.3</ecNumber>
    </recommendedName>
</protein>
<gene>
    <name evidence="14" type="ordered locus">Nitsa_0542</name>
</gene>
<evidence type="ECO:0000256" key="10">
    <source>
        <dbReference type="SAM" id="Coils"/>
    </source>
</evidence>
<evidence type="ECO:0000256" key="7">
    <source>
        <dbReference type="ARBA" id="ARBA00022840"/>
    </source>
</evidence>
<keyword evidence="3 9" id="KW-0597">Phosphoprotein</keyword>
<feature type="domain" description="Response regulatory" evidence="13">
    <location>
        <begin position="695"/>
        <end position="814"/>
    </location>
</feature>
<keyword evidence="11" id="KW-1133">Transmembrane helix</keyword>
<dbReference type="SUPFAM" id="SSF55874">
    <property type="entry name" value="ATPase domain of HSP90 chaperone/DNA topoisomerase II/histidine kinase"/>
    <property type="match status" value="1"/>
</dbReference>
<evidence type="ECO:0000256" key="6">
    <source>
        <dbReference type="ARBA" id="ARBA00022777"/>
    </source>
</evidence>
<evidence type="ECO:0000256" key="5">
    <source>
        <dbReference type="ARBA" id="ARBA00022741"/>
    </source>
</evidence>
<dbReference type="eggNOG" id="COG2205">
    <property type="taxonomic scope" value="Bacteria"/>
</dbReference>
<dbReference type="SUPFAM" id="SSF52172">
    <property type="entry name" value="CheY-like"/>
    <property type="match status" value="1"/>
</dbReference>
<dbReference type="InterPro" id="IPR003594">
    <property type="entry name" value="HATPase_dom"/>
</dbReference>
<dbReference type="Gene3D" id="1.10.287.130">
    <property type="match status" value="1"/>
</dbReference>
<dbReference type="InterPro" id="IPR001789">
    <property type="entry name" value="Sig_transdc_resp-reg_receiver"/>
</dbReference>
<dbReference type="Pfam" id="PF00512">
    <property type="entry name" value="HisKA"/>
    <property type="match status" value="1"/>
</dbReference>
<dbReference type="PANTHER" id="PTHR45339:SF1">
    <property type="entry name" value="HYBRID SIGNAL TRANSDUCTION HISTIDINE KINASE J"/>
    <property type="match status" value="1"/>
</dbReference>
<keyword evidence="11" id="KW-0812">Transmembrane</keyword>
<dbReference type="FunFam" id="3.30.565.10:FF:000078">
    <property type="entry name" value="Two-component sensor histidine kinase"/>
    <property type="match status" value="1"/>
</dbReference>
<sequence>MLKQQRAASDRALTALWKGLDHQVKDLKLRESYRILFSKLKQLQALRKKVDEGKVDSFSFEDFFVNGYTQSLLDPLERSYSAVQNYKFDYELASKIVYLLLYEHIREASDLEWGYLAYYLAGEYAMSSEEHRSWQNYHNEAHLVSPDEEEDALARSISALLNQPKVQELRSKLDRFLALIDFHAEKGDYPIDVMEWFELQNKKIALLGEIETRIIDSSYISVQKYIDQEFLHLIAAAVVLFVGLMMLFWGYRLSGAMQEHISRLEALVKTMPHNGEEVDLAQLRFDSRKEIQKVYQLLESSLEKADKERRSALDTARAKDLFLANMSHEIRTPLNGIVGFIQLLETTPLNEEQREFIRVVQESSQNLLNIVNDILDFSKIEAGKVELEEIPFDPIDKWEMAVETYAAKALHKGIDFAVYVDPALPGRILGDPTRISQVLVNLVNNAIKFTERGGEVSVFCQKMGELEGNVFVKFVVSDTGIGIALDQQEKIFDLFTQADSTTSRKFGGTGLGLSISSKLVAAMGGKLAVESEPGKGSSFFFTLPLKKDPEAPERRRPSFQGTKIGLIQEGFTLDRQRDKNLKTYVEYLGADFSVYDKKSLLRGRSGEMPDLFFLDEDCLDGQKELVKLLILKVPISLITSGENKKILDAIKSKLNTLIYKPLNYSKTLRALSKYAGLESSHAEGFKSEMAFRDLKVLVAEDNPINQKLIIATLSRFGIDVAIANNGEEAFERRKEDNFDLIFMDIQMPVMDGVEATRAILAYERETDSPHIPIIALTANAVQGNKDQYLAAGMDDYIAKPINIDRLRNLIGYYAPDKVVKSS</sequence>
<keyword evidence="8" id="KW-0902">Two-component regulatory system</keyword>
<dbReference type="SUPFAM" id="SSF47384">
    <property type="entry name" value="Homodimeric domain of signal transducing histidine kinase"/>
    <property type="match status" value="1"/>
</dbReference>
<dbReference type="Gene3D" id="3.40.50.2300">
    <property type="match status" value="1"/>
</dbReference>
<dbReference type="Proteomes" id="UP000008633">
    <property type="component" value="Chromosome"/>
</dbReference>
<keyword evidence="5" id="KW-0547">Nucleotide-binding</keyword>
<feature type="domain" description="Histidine kinase" evidence="12">
    <location>
        <begin position="325"/>
        <end position="547"/>
    </location>
</feature>
<dbReference type="STRING" id="749222.Nitsa_0542"/>
<evidence type="ECO:0000256" key="1">
    <source>
        <dbReference type="ARBA" id="ARBA00000085"/>
    </source>
</evidence>
<feature type="modified residue" description="4-aspartylphosphate" evidence="9">
    <location>
        <position position="744"/>
    </location>
</feature>
<dbReference type="GO" id="GO:0000155">
    <property type="term" value="F:phosphorelay sensor kinase activity"/>
    <property type="evidence" value="ECO:0007669"/>
    <property type="project" value="InterPro"/>
</dbReference>
<reference evidence="15" key="2">
    <citation type="submission" date="2011-01" db="EMBL/GenBank/DDBJ databases">
        <title>The complete genome of Nitratifractor salsuginis DSM 16511.</title>
        <authorList>
            <consortium name="US DOE Joint Genome Institute (JGI-PGF)"/>
            <person name="Lucas S."/>
            <person name="Copeland A."/>
            <person name="Lapidus A."/>
            <person name="Bruce D."/>
            <person name="Goodwin L."/>
            <person name="Pitluck S."/>
            <person name="Kyrpides N."/>
            <person name="Mavromatis K."/>
            <person name="Ivanova N."/>
            <person name="Mikhailova N."/>
            <person name="Zeytun A."/>
            <person name="Detter J.C."/>
            <person name="Tapia R."/>
            <person name="Han C."/>
            <person name="Land M."/>
            <person name="Hauser L."/>
            <person name="Markowitz V."/>
            <person name="Cheng J.-F."/>
            <person name="Hugenholtz P."/>
            <person name="Woyke T."/>
            <person name="Wu D."/>
            <person name="Tindall B."/>
            <person name="Schuetze A."/>
            <person name="Brambilla E."/>
            <person name="Klenk H.-P."/>
            <person name="Eisen J.A."/>
        </authorList>
    </citation>
    <scope>NUCLEOTIDE SEQUENCE [LARGE SCALE GENOMIC DNA]</scope>
    <source>
        <strain evidence="15">DSM 16511 / JCM 12458 / E9I37-1</strain>
    </source>
</reference>
<dbReference type="Pfam" id="PF02518">
    <property type="entry name" value="HATPase_c"/>
    <property type="match status" value="1"/>
</dbReference>
<feature type="transmembrane region" description="Helical" evidence="11">
    <location>
        <begin position="230"/>
        <end position="251"/>
    </location>
</feature>
<dbReference type="InterPro" id="IPR011006">
    <property type="entry name" value="CheY-like_superfamily"/>
</dbReference>
<dbReference type="SMART" id="SM00448">
    <property type="entry name" value="REC"/>
    <property type="match status" value="1"/>
</dbReference>
<evidence type="ECO:0000256" key="2">
    <source>
        <dbReference type="ARBA" id="ARBA00012438"/>
    </source>
</evidence>
<dbReference type="Pfam" id="PF08376">
    <property type="entry name" value="NIT"/>
    <property type="match status" value="1"/>
</dbReference>
<keyword evidence="11" id="KW-0472">Membrane</keyword>
<dbReference type="EMBL" id="CP002452">
    <property type="protein sequence ID" value="ADV45811.1"/>
    <property type="molecule type" value="Genomic_DNA"/>
</dbReference>
<accession>E6X108</accession>